<evidence type="ECO:0000313" key="4">
    <source>
        <dbReference type="Proteomes" id="UP000319663"/>
    </source>
</evidence>
<reference evidence="3 4" key="1">
    <citation type="submission" date="2019-06" db="EMBL/GenBank/DDBJ databases">
        <title>Wine fermentation using esterase from Monascus purpureus.</title>
        <authorList>
            <person name="Geng C."/>
            <person name="Zhang Y."/>
        </authorList>
    </citation>
    <scope>NUCLEOTIDE SEQUENCE [LARGE SCALE GENOMIC DNA]</scope>
    <source>
        <strain evidence="3">HQ1</strain>
    </source>
</reference>
<comment type="caution">
    <text evidence="3">The sequence shown here is derived from an EMBL/GenBank/DDBJ whole genome shotgun (WGS) entry which is preliminary data.</text>
</comment>
<keyword evidence="4" id="KW-1185">Reference proteome</keyword>
<dbReference type="GO" id="GO:0000139">
    <property type="term" value="C:Golgi membrane"/>
    <property type="evidence" value="ECO:0007669"/>
    <property type="project" value="TreeGrafter"/>
</dbReference>
<dbReference type="Proteomes" id="UP000319663">
    <property type="component" value="Unassembled WGS sequence"/>
</dbReference>
<sequence length="189" mass="21963">MDADAVFRYTHLPLEWLFNYWNLANETLIAMPLDPSIPLNEDERGNIAFNTGFIIAQSHPRTVELFDAWEDCVSGRHFDRCSKWRYEWSHEQAAFSNYMRYEYNAPNEILSLSCTEANGYPQRADQRCLGEFVRHFWLDKPLVVDAFRHAVARYTAPSLHGLFHANLGDIFVDATNTTLPLQEDEMVIV</sequence>
<keyword evidence="1" id="KW-0328">Glycosyltransferase</keyword>
<keyword evidence="2" id="KW-0808">Transferase</keyword>
<evidence type="ECO:0008006" key="5">
    <source>
        <dbReference type="Google" id="ProtNLM"/>
    </source>
</evidence>
<proteinExistence type="predicted"/>
<dbReference type="PANTHER" id="PTHR31306">
    <property type="entry name" value="ALPHA-1,6-MANNOSYLTRANSFERASE MNN11-RELATED"/>
    <property type="match status" value="1"/>
</dbReference>
<accession>A0A507QVI2</accession>
<evidence type="ECO:0000256" key="1">
    <source>
        <dbReference type="ARBA" id="ARBA00022676"/>
    </source>
</evidence>
<evidence type="ECO:0000256" key="2">
    <source>
        <dbReference type="ARBA" id="ARBA00022679"/>
    </source>
</evidence>
<gene>
    <name evidence="3" type="ORF">MPDQ_006851</name>
</gene>
<protein>
    <recommendedName>
        <fullName evidence="5">Nucleotide-diphospho-sugar transferase domain-containing protein</fullName>
    </recommendedName>
</protein>
<dbReference type="GO" id="GO:0006487">
    <property type="term" value="P:protein N-linked glycosylation"/>
    <property type="evidence" value="ECO:0007669"/>
    <property type="project" value="TreeGrafter"/>
</dbReference>
<dbReference type="EMBL" id="VIFY01000065">
    <property type="protein sequence ID" value="TQB72365.1"/>
    <property type="molecule type" value="Genomic_DNA"/>
</dbReference>
<name>A0A507QVI2_MONPU</name>
<evidence type="ECO:0000313" key="3">
    <source>
        <dbReference type="EMBL" id="TQB72365.1"/>
    </source>
</evidence>
<dbReference type="InterPro" id="IPR008630">
    <property type="entry name" value="Glyco_trans_34"/>
</dbReference>
<dbReference type="GO" id="GO:0016757">
    <property type="term" value="F:glycosyltransferase activity"/>
    <property type="evidence" value="ECO:0007669"/>
    <property type="project" value="UniProtKB-KW"/>
</dbReference>
<organism evidence="3 4">
    <name type="scientific">Monascus purpureus</name>
    <name type="common">Red mold</name>
    <name type="synonym">Monascus anka</name>
    <dbReference type="NCBI Taxonomy" id="5098"/>
    <lineage>
        <taxon>Eukaryota</taxon>
        <taxon>Fungi</taxon>
        <taxon>Dikarya</taxon>
        <taxon>Ascomycota</taxon>
        <taxon>Pezizomycotina</taxon>
        <taxon>Eurotiomycetes</taxon>
        <taxon>Eurotiomycetidae</taxon>
        <taxon>Eurotiales</taxon>
        <taxon>Aspergillaceae</taxon>
        <taxon>Monascus</taxon>
    </lineage>
</organism>
<dbReference type="AlphaFoldDB" id="A0A507QVI2"/>
<dbReference type="PANTHER" id="PTHR31306:SF3">
    <property type="entry name" value="NUCLEOTIDE-DIPHOSPHO-SUGAR TRANSFERASE DOMAIN-CONTAINING PROTEIN"/>
    <property type="match status" value="1"/>
</dbReference>